<dbReference type="eggNOG" id="COG3510">
    <property type="taxonomic scope" value="Bacteria"/>
</dbReference>
<keyword evidence="2" id="KW-1185">Reference proteome</keyword>
<dbReference type="Proteomes" id="UP000003919">
    <property type="component" value="Unassembled WGS sequence"/>
</dbReference>
<gene>
    <name evidence="1" type="ORF">ALPR1_09258</name>
</gene>
<dbReference type="EMBL" id="AAXU02000001">
    <property type="protein sequence ID" value="EAZ79802.1"/>
    <property type="molecule type" value="Genomic_DNA"/>
</dbReference>
<dbReference type="GO" id="GO:0008168">
    <property type="term" value="F:methyltransferase activity"/>
    <property type="evidence" value="ECO:0007669"/>
    <property type="project" value="UniProtKB-KW"/>
</dbReference>
<dbReference type="AlphaFoldDB" id="A3I1Y6"/>
<accession>A3I1Y6</accession>
<dbReference type="SUPFAM" id="SSF53335">
    <property type="entry name" value="S-adenosyl-L-methionine-dependent methyltransferases"/>
    <property type="match status" value="1"/>
</dbReference>
<evidence type="ECO:0000313" key="2">
    <source>
        <dbReference type="Proteomes" id="UP000003919"/>
    </source>
</evidence>
<dbReference type="OrthoDB" id="9816564at2"/>
<proteinExistence type="predicted"/>
<dbReference type="Gene3D" id="3.40.50.150">
    <property type="entry name" value="Vaccinia Virus protein VP39"/>
    <property type="match status" value="1"/>
</dbReference>
<comment type="caution">
    <text evidence="1">The sequence shown here is derived from an EMBL/GenBank/DDBJ whole genome shotgun (WGS) entry which is preliminary data.</text>
</comment>
<dbReference type="RefSeq" id="WP_008200039.1">
    <property type="nucleotide sequence ID" value="NZ_CM001023.1"/>
</dbReference>
<reference evidence="1 2" key="1">
    <citation type="journal article" date="2011" name="J. Bacteriol.">
        <title>Complete genome sequence of Algoriphagus sp. PR1, bacterial prey of a colony-forming choanoflagellate.</title>
        <authorList>
            <person name="Alegado R.A."/>
            <person name="Ferriera S."/>
            <person name="Nusbaum C."/>
            <person name="Young S.K."/>
            <person name="Zeng Q."/>
            <person name="Imamovic A."/>
            <person name="Fairclough S.R."/>
            <person name="King N."/>
        </authorList>
    </citation>
    <scope>NUCLEOTIDE SEQUENCE [LARGE SCALE GENOMIC DNA]</scope>
    <source>
        <strain evidence="1 2">PR1</strain>
    </source>
</reference>
<dbReference type="HOGENOM" id="CLU_077191_2_0_10"/>
<protein>
    <submittedName>
        <fullName evidence="1">O-methyltransferase I</fullName>
    </submittedName>
</protein>
<evidence type="ECO:0000313" key="1">
    <source>
        <dbReference type="EMBL" id="EAZ79802.1"/>
    </source>
</evidence>
<sequence>MLGKIRAWVESLPFDRQRRIKRRVNYFRSIGKSSDLDYLAQLFQTDKFGKHFYTPNYKLHLQHLRGKSFNMLEIGVGGYDNPHQGGGSLRMWKRFFSKAKIHAIDIFDKSALNESRIKIFQGSQVDLEFLDKVCDEIGEIEVIVDDGSHINEHVITTFKHLFPKLKLGGIYVVEDTQTSYWEEYGGKVTELNDPETINGFFKRFVDNLNYKEFPIADYEADYYTKHIVSIHFYHNMIFIYKGLNDEPSNISSVS</sequence>
<dbReference type="InterPro" id="IPR029063">
    <property type="entry name" value="SAM-dependent_MTases_sf"/>
</dbReference>
<dbReference type="GO" id="GO:0032259">
    <property type="term" value="P:methylation"/>
    <property type="evidence" value="ECO:0007669"/>
    <property type="project" value="UniProtKB-KW"/>
</dbReference>
<organism evidence="1 2">
    <name type="scientific">Algoriphagus machipongonensis</name>
    <dbReference type="NCBI Taxonomy" id="388413"/>
    <lineage>
        <taxon>Bacteria</taxon>
        <taxon>Pseudomonadati</taxon>
        <taxon>Bacteroidota</taxon>
        <taxon>Cytophagia</taxon>
        <taxon>Cytophagales</taxon>
        <taxon>Cyclobacteriaceae</taxon>
        <taxon>Algoriphagus</taxon>
    </lineage>
</organism>
<name>A3I1Y6_9BACT</name>
<dbReference type="STRING" id="388413.ALPR1_09258"/>